<protein>
    <submittedName>
        <fullName evidence="2">Uncharacterized protein</fullName>
    </submittedName>
</protein>
<dbReference type="EMBL" id="JARGDH010000002">
    <property type="protein sequence ID" value="KAL0277273.1"/>
    <property type="molecule type" value="Genomic_DNA"/>
</dbReference>
<keyword evidence="1" id="KW-0732">Signal</keyword>
<proteinExistence type="predicted"/>
<gene>
    <name evidence="2" type="ORF">PYX00_004615</name>
</gene>
<name>A0AAW2I603_9NEOP</name>
<comment type="caution">
    <text evidence="2">The sequence shown here is derived from an EMBL/GenBank/DDBJ whole genome shotgun (WGS) entry which is preliminary data.</text>
</comment>
<sequence>MQNRGDRPPFPSFLGRFLLTFLLRTPYKGFLMDQDSSAAFYVTVKKKEESLCPQCLGKEDSPKQVSEEETEALRKKLGKSLEYRKSGQCWRASSWSP</sequence>
<evidence type="ECO:0000313" key="2">
    <source>
        <dbReference type="EMBL" id="KAL0277273.1"/>
    </source>
</evidence>
<feature type="signal peptide" evidence="1">
    <location>
        <begin position="1"/>
        <end position="29"/>
    </location>
</feature>
<organism evidence="2">
    <name type="scientific">Menopon gallinae</name>
    <name type="common">poultry shaft louse</name>
    <dbReference type="NCBI Taxonomy" id="328185"/>
    <lineage>
        <taxon>Eukaryota</taxon>
        <taxon>Metazoa</taxon>
        <taxon>Ecdysozoa</taxon>
        <taxon>Arthropoda</taxon>
        <taxon>Hexapoda</taxon>
        <taxon>Insecta</taxon>
        <taxon>Pterygota</taxon>
        <taxon>Neoptera</taxon>
        <taxon>Paraneoptera</taxon>
        <taxon>Psocodea</taxon>
        <taxon>Troctomorpha</taxon>
        <taxon>Phthiraptera</taxon>
        <taxon>Amblycera</taxon>
        <taxon>Menoponidae</taxon>
        <taxon>Menopon</taxon>
    </lineage>
</organism>
<reference evidence="2" key="1">
    <citation type="journal article" date="2024" name="Gigascience">
        <title>Chromosome-level genome of the poultry shaft louse Menopon gallinae provides insight into the host-switching and adaptive evolution of parasitic lice.</title>
        <authorList>
            <person name="Xu Y."/>
            <person name="Ma L."/>
            <person name="Liu S."/>
            <person name="Liang Y."/>
            <person name="Liu Q."/>
            <person name="He Z."/>
            <person name="Tian L."/>
            <person name="Duan Y."/>
            <person name="Cai W."/>
            <person name="Li H."/>
            <person name="Song F."/>
        </authorList>
    </citation>
    <scope>NUCLEOTIDE SEQUENCE</scope>
    <source>
        <strain evidence="2">Cailab_2023a</strain>
    </source>
</reference>
<accession>A0AAW2I603</accession>
<feature type="chain" id="PRO_5043935015" evidence="1">
    <location>
        <begin position="30"/>
        <end position="97"/>
    </location>
</feature>
<dbReference type="AlphaFoldDB" id="A0AAW2I603"/>
<evidence type="ECO:0000256" key="1">
    <source>
        <dbReference type="SAM" id="SignalP"/>
    </source>
</evidence>